<organism evidence="1 2">
    <name type="scientific">Pelistega indica</name>
    <dbReference type="NCBI Taxonomy" id="1414851"/>
    <lineage>
        <taxon>Bacteria</taxon>
        <taxon>Pseudomonadati</taxon>
        <taxon>Pseudomonadota</taxon>
        <taxon>Betaproteobacteria</taxon>
        <taxon>Burkholderiales</taxon>
        <taxon>Alcaligenaceae</taxon>
        <taxon>Pelistega</taxon>
    </lineage>
</organism>
<proteinExistence type="predicted"/>
<keyword evidence="2" id="KW-1185">Reference proteome</keyword>
<dbReference type="EMBL" id="AYSV01000116">
    <property type="protein sequence ID" value="ETD67666.1"/>
    <property type="molecule type" value="Genomic_DNA"/>
</dbReference>
<evidence type="ECO:0000313" key="2">
    <source>
        <dbReference type="Proteomes" id="UP000018766"/>
    </source>
</evidence>
<protein>
    <submittedName>
        <fullName evidence="1">Uncharacterized protein</fullName>
    </submittedName>
</protein>
<accession>V8FUV4</accession>
<comment type="caution">
    <text evidence="1">The sequence shown here is derived from an EMBL/GenBank/DDBJ whole genome shotgun (WGS) entry which is preliminary data.</text>
</comment>
<dbReference type="Proteomes" id="UP000018766">
    <property type="component" value="Unassembled WGS sequence"/>
</dbReference>
<dbReference type="AlphaFoldDB" id="V8FUV4"/>
<name>V8FUV4_9BURK</name>
<gene>
    <name evidence="1" type="ORF">V757_11035</name>
</gene>
<sequence>MVTITIKKVNKTSEYDNSFVRSTWLIDIKERTQNLNQHLKINSEFTVLDHGHANYKFNSDSKISYYFLLKDSVGKVTDLWAKELENFVKFYNIKKGDKVIIDKNQSLKKASNKQKISL</sequence>
<dbReference type="RefSeq" id="WP_023952725.1">
    <property type="nucleotide sequence ID" value="NZ_AYSV01000116.1"/>
</dbReference>
<reference evidence="1 2" key="1">
    <citation type="submission" date="2013-11" db="EMBL/GenBank/DDBJ databases">
        <title>Genomic analysis of Pelistega sp. HM-7.</title>
        <authorList>
            <person name="Kumbhare S.V."/>
            <person name="Shetty S.A."/>
            <person name="Sharma O."/>
            <person name="Dhotre D.P."/>
        </authorList>
    </citation>
    <scope>NUCLEOTIDE SEQUENCE [LARGE SCALE GENOMIC DNA]</scope>
    <source>
        <strain evidence="1 2">HM-7</strain>
    </source>
</reference>
<evidence type="ECO:0000313" key="1">
    <source>
        <dbReference type="EMBL" id="ETD67666.1"/>
    </source>
</evidence>